<dbReference type="GO" id="GO:0016020">
    <property type="term" value="C:membrane"/>
    <property type="evidence" value="ECO:0007669"/>
    <property type="project" value="InterPro"/>
</dbReference>
<proteinExistence type="predicted"/>
<feature type="transmembrane region" description="Helical" evidence="1">
    <location>
        <begin position="74"/>
        <end position="94"/>
    </location>
</feature>
<dbReference type="Proteomes" id="UP001152467">
    <property type="component" value="Unassembled WGS sequence"/>
</dbReference>
<feature type="transmembrane region" description="Helical" evidence="1">
    <location>
        <begin position="46"/>
        <end position="67"/>
    </location>
</feature>
<keyword evidence="1" id="KW-0812">Transmembrane</keyword>
<dbReference type="AlphaFoldDB" id="A0A9W4QRI1"/>
<dbReference type="RefSeq" id="WP_261591751.1">
    <property type="nucleotide sequence ID" value="NZ_CAMAPC010000001.1"/>
</dbReference>
<evidence type="ECO:0000256" key="1">
    <source>
        <dbReference type="SAM" id="Phobius"/>
    </source>
</evidence>
<keyword evidence="4" id="KW-1185">Reference proteome</keyword>
<evidence type="ECO:0000313" key="4">
    <source>
        <dbReference type="Proteomes" id="UP001152467"/>
    </source>
</evidence>
<dbReference type="GO" id="GO:0015097">
    <property type="term" value="F:mercury ion transmembrane transporter activity"/>
    <property type="evidence" value="ECO:0007669"/>
    <property type="project" value="InterPro"/>
</dbReference>
<dbReference type="InterPro" id="IPR004891">
    <property type="entry name" value="Mercury-R_MerC"/>
</dbReference>
<keyword evidence="1" id="KW-1133">Transmembrane helix</keyword>
<gene>
    <name evidence="2" type="ORF">PSECIP111854_00444</name>
    <name evidence="3" type="ORF">PSECIP111951_00548</name>
</gene>
<name>A0A9W4QRI1_9GAMM</name>
<organism evidence="2 4">
    <name type="scientific">Pseudoalteromonas holothuriae</name>
    <dbReference type="NCBI Taxonomy" id="2963714"/>
    <lineage>
        <taxon>Bacteria</taxon>
        <taxon>Pseudomonadati</taxon>
        <taxon>Pseudomonadota</taxon>
        <taxon>Gammaproteobacteria</taxon>
        <taxon>Alteromonadales</taxon>
        <taxon>Pseudoalteromonadaceae</taxon>
        <taxon>Pseudoalteromonas</taxon>
    </lineage>
</organism>
<evidence type="ECO:0008006" key="6">
    <source>
        <dbReference type="Google" id="ProtNLM"/>
    </source>
</evidence>
<feature type="transmembrane region" description="Helical" evidence="1">
    <location>
        <begin position="12"/>
        <end position="34"/>
    </location>
</feature>
<sequence length="131" mass="14463">MKILTQPLLDHLSIGVSAVCAIHCAAFPIMLVLFPALASLSVSEHAFHQALVWLIVPMSLIAAFWGCRRHKDKFVLMGISCGLLLLISTAWFAHDLGSELAEKLITMLATIILATAHWRNFLLCRKSTCVH</sequence>
<protein>
    <recommendedName>
        <fullName evidence="6">MerC domain-containing protein</fullName>
    </recommendedName>
</protein>
<reference evidence="2 5" key="1">
    <citation type="submission" date="2022-07" db="EMBL/GenBank/DDBJ databases">
        <authorList>
            <person name="Criscuolo A."/>
        </authorList>
    </citation>
    <scope>NUCLEOTIDE SEQUENCE</scope>
    <source>
        <strain evidence="5">CIP 111951</strain>
        <strain evidence="2">CIP111854</strain>
        <strain evidence="3">CIP111951</strain>
    </source>
</reference>
<feature type="transmembrane region" description="Helical" evidence="1">
    <location>
        <begin position="100"/>
        <end position="118"/>
    </location>
</feature>
<comment type="caution">
    <text evidence="2">The sequence shown here is derived from an EMBL/GenBank/DDBJ whole genome shotgun (WGS) entry which is preliminary data.</text>
</comment>
<evidence type="ECO:0000313" key="3">
    <source>
        <dbReference type="EMBL" id="CAH9052100.1"/>
    </source>
</evidence>
<evidence type="ECO:0000313" key="5">
    <source>
        <dbReference type="Proteomes" id="UP001152485"/>
    </source>
</evidence>
<dbReference type="EMBL" id="CAMAPC010000001">
    <property type="protein sequence ID" value="CAH9049997.1"/>
    <property type="molecule type" value="Genomic_DNA"/>
</dbReference>
<keyword evidence="1" id="KW-0472">Membrane</keyword>
<dbReference type="EMBL" id="CAMAPD010000002">
    <property type="protein sequence ID" value="CAH9052100.1"/>
    <property type="molecule type" value="Genomic_DNA"/>
</dbReference>
<dbReference type="Pfam" id="PF03203">
    <property type="entry name" value="MerC"/>
    <property type="match status" value="1"/>
</dbReference>
<accession>A0A9W4QRI1</accession>
<dbReference type="Proteomes" id="UP001152485">
    <property type="component" value="Unassembled WGS sequence"/>
</dbReference>
<evidence type="ECO:0000313" key="2">
    <source>
        <dbReference type="EMBL" id="CAH9049997.1"/>
    </source>
</evidence>